<organism evidence="2 3">
    <name type="scientific">Thalictrum thalictroides</name>
    <name type="common">Rue-anemone</name>
    <name type="synonym">Anemone thalictroides</name>
    <dbReference type="NCBI Taxonomy" id="46969"/>
    <lineage>
        <taxon>Eukaryota</taxon>
        <taxon>Viridiplantae</taxon>
        <taxon>Streptophyta</taxon>
        <taxon>Embryophyta</taxon>
        <taxon>Tracheophyta</taxon>
        <taxon>Spermatophyta</taxon>
        <taxon>Magnoliopsida</taxon>
        <taxon>Ranunculales</taxon>
        <taxon>Ranunculaceae</taxon>
        <taxon>Thalictroideae</taxon>
        <taxon>Thalictrum</taxon>
    </lineage>
</organism>
<name>A0A7J6VKP3_THATH</name>
<sequence length="65" mass="7337">MRRTGSAFASAGYDPKIALTLHADMDKNTMATWKTELLSTHPLPKNRKRESSRNLTEASILYKKS</sequence>
<protein>
    <submittedName>
        <fullName evidence="2">Uncharacterized protein</fullName>
    </submittedName>
</protein>
<evidence type="ECO:0000313" key="3">
    <source>
        <dbReference type="Proteomes" id="UP000554482"/>
    </source>
</evidence>
<evidence type="ECO:0000256" key="1">
    <source>
        <dbReference type="SAM" id="MobiDB-lite"/>
    </source>
</evidence>
<gene>
    <name evidence="2" type="ORF">FRX31_024729</name>
</gene>
<reference evidence="2 3" key="1">
    <citation type="submission" date="2020-06" db="EMBL/GenBank/DDBJ databases">
        <title>Transcriptomic and genomic resources for Thalictrum thalictroides and T. hernandezii: Facilitating candidate gene discovery in an emerging model plant lineage.</title>
        <authorList>
            <person name="Arias T."/>
            <person name="Riano-Pachon D.M."/>
            <person name="Di Stilio V.S."/>
        </authorList>
    </citation>
    <scope>NUCLEOTIDE SEQUENCE [LARGE SCALE GENOMIC DNA]</scope>
    <source>
        <strain evidence="3">cv. WT478/WT964</strain>
        <tissue evidence="2">Leaves</tissue>
    </source>
</reference>
<proteinExistence type="predicted"/>
<accession>A0A7J6VKP3</accession>
<dbReference type="AlphaFoldDB" id="A0A7J6VKP3"/>
<keyword evidence="3" id="KW-1185">Reference proteome</keyword>
<feature type="region of interest" description="Disordered" evidence="1">
    <location>
        <begin position="42"/>
        <end position="65"/>
    </location>
</feature>
<dbReference type="Proteomes" id="UP000554482">
    <property type="component" value="Unassembled WGS sequence"/>
</dbReference>
<evidence type="ECO:0000313" key="2">
    <source>
        <dbReference type="EMBL" id="KAF5185684.1"/>
    </source>
</evidence>
<dbReference type="EMBL" id="JABWDY010030365">
    <property type="protein sequence ID" value="KAF5185684.1"/>
    <property type="molecule type" value="Genomic_DNA"/>
</dbReference>
<comment type="caution">
    <text evidence="2">The sequence shown here is derived from an EMBL/GenBank/DDBJ whole genome shotgun (WGS) entry which is preliminary data.</text>
</comment>